<protein>
    <submittedName>
        <fullName evidence="2">Uncharacterized protein</fullName>
    </submittedName>
</protein>
<accession>A0A1U7D6E3</accession>
<evidence type="ECO:0000256" key="1">
    <source>
        <dbReference type="SAM" id="Phobius"/>
    </source>
</evidence>
<keyword evidence="1" id="KW-1133">Transmembrane helix</keyword>
<sequence>MSNKFYGRTLPALTEIKNEVLPADRRARLAPIFFAGALIGLGATLIKTKPRFGNVPNPSQFGDMPRRKGWRRAAQKSRDGVATFAPSNVTDSLGRSLLLGGAALLVARVLDEAAGRNGK</sequence>
<name>A0A1U7D6E3_9RHOB</name>
<organism evidence="2 3">
    <name type="scientific">Salipiger profundus</name>
    <dbReference type="NCBI Taxonomy" id="1229727"/>
    <lineage>
        <taxon>Bacteria</taxon>
        <taxon>Pseudomonadati</taxon>
        <taxon>Pseudomonadota</taxon>
        <taxon>Alphaproteobacteria</taxon>
        <taxon>Rhodobacterales</taxon>
        <taxon>Roseobacteraceae</taxon>
        <taxon>Salipiger</taxon>
    </lineage>
</organism>
<dbReference type="AlphaFoldDB" id="A0A1U7D6E3"/>
<feature type="transmembrane region" description="Helical" evidence="1">
    <location>
        <begin position="29"/>
        <end position="46"/>
    </location>
</feature>
<dbReference type="Proteomes" id="UP000186559">
    <property type="component" value="Chromosome"/>
</dbReference>
<keyword evidence="1" id="KW-0812">Transmembrane</keyword>
<keyword evidence="3" id="KW-1185">Reference proteome</keyword>
<reference evidence="2 3" key="1">
    <citation type="submission" date="2016-03" db="EMBL/GenBank/DDBJ databases">
        <title>Deep-sea bacteria in the southern Pacific.</title>
        <authorList>
            <person name="Tang K."/>
        </authorList>
    </citation>
    <scope>NUCLEOTIDE SEQUENCE [LARGE SCALE GENOMIC DNA]</scope>
    <source>
        <strain evidence="2 3">JLT2016</strain>
    </source>
</reference>
<dbReference type="EMBL" id="CP014796">
    <property type="protein sequence ID" value="APX23635.1"/>
    <property type="molecule type" value="Genomic_DNA"/>
</dbReference>
<dbReference type="KEGG" id="tpro:Ga0080559_TMP2839"/>
<proteinExistence type="predicted"/>
<dbReference type="RefSeq" id="WP_076623620.1">
    <property type="nucleotide sequence ID" value="NZ_BMEW01000007.1"/>
</dbReference>
<evidence type="ECO:0000313" key="3">
    <source>
        <dbReference type="Proteomes" id="UP000186559"/>
    </source>
</evidence>
<gene>
    <name evidence="2" type="ORF">Ga0080559_TMP2839</name>
</gene>
<keyword evidence="1" id="KW-0472">Membrane</keyword>
<dbReference type="OrthoDB" id="7876079at2"/>
<evidence type="ECO:0000313" key="2">
    <source>
        <dbReference type="EMBL" id="APX23635.1"/>
    </source>
</evidence>